<dbReference type="EMBL" id="JAUFQU010000001">
    <property type="protein sequence ID" value="MDN3706833.1"/>
    <property type="molecule type" value="Genomic_DNA"/>
</dbReference>
<name>A0ABT8CQQ5_9FLAO</name>
<organism evidence="1 2">
    <name type="scientific">Paenimyroides ceti</name>
    <dbReference type="NCBI Taxonomy" id="395087"/>
    <lineage>
        <taxon>Bacteria</taxon>
        <taxon>Pseudomonadati</taxon>
        <taxon>Bacteroidota</taxon>
        <taxon>Flavobacteriia</taxon>
        <taxon>Flavobacteriales</taxon>
        <taxon>Flavobacteriaceae</taxon>
        <taxon>Paenimyroides</taxon>
    </lineage>
</organism>
<reference evidence="2" key="1">
    <citation type="journal article" date="2019" name="Int. J. Syst. Evol. Microbiol.">
        <title>The Global Catalogue of Microorganisms (GCM) 10K type strain sequencing project: providing services to taxonomists for standard genome sequencing and annotation.</title>
        <authorList>
            <consortium name="The Broad Institute Genomics Platform"/>
            <consortium name="The Broad Institute Genome Sequencing Center for Infectious Disease"/>
            <person name="Wu L."/>
            <person name="Ma J."/>
        </authorList>
    </citation>
    <scope>NUCLEOTIDE SEQUENCE [LARGE SCALE GENOMIC DNA]</scope>
    <source>
        <strain evidence="2">CECT 7184</strain>
    </source>
</reference>
<evidence type="ECO:0000313" key="1">
    <source>
        <dbReference type="EMBL" id="MDN3706833.1"/>
    </source>
</evidence>
<evidence type="ECO:0000313" key="2">
    <source>
        <dbReference type="Proteomes" id="UP001242368"/>
    </source>
</evidence>
<keyword evidence="2" id="KW-1185">Reference proteome</keyword>
<dbReference type="RefSeq" id="WP_290362885.1">
    <property type="nucleotide sequence ID" value="NZ_JAUFQU010000001.1"/>
</dbReference>
<comment type="caution">
    <text evidence="1">The sequence shown here is derived from an EMBL/GenBank/DDBJ whole genome shotgun (WGS) entry which is preliminary data.</text>
</comment>
<gene>
    <name evidence="1" type="ORF">QW060_06775</name>
</gene>
<protein>
    <submittedName>
        <fullName evidence="1">Uncharacterized protein</fullName>
    </submittedName>
</protein>
<sequence>MENINAKKLIKEIQSEVISKGIDKSLVADLKKLREFALLEEKPAVVKALRLVYEHIEKNNDFLIEIPNDEPIEEAEEQLHEKTTGAESLNYFLSLLLDVDNKHNITDIKEYNQKLTDF</sequence>
<proteinExistence type="predicted"/>
<dbReference type="Proteomes" id="UP001242368">
    <property type="component" value="Unassembled WGS sequence"/>
</dbReference>
<accession>A0ABT8CQQ5</accession>